<organism evidence="3">
    <name type="scientific">Candida tenuis (strain ATCC 10573 / BCRC 21748 / CBS 615 / JCM 9827 / NBRC 10315 / NRRL Y-1498 / VKM Y-70)</name>
    <name type="common">Yeast</name>
    <name type="synonym">Yamadazyma tenuis</name>
    <dbReference type="NCBI Taxonomy" id="590646"/>
    <lineage>
        <taxon>Eukaryota</taxon>
        <taxon>Fungi</taxon>
        <taxon>Dikarya</taxon>
        <taxon>Ascomycota</taxon>
        <taxon>Saccharomycotina</taxon>
        <taxon>Pichiomycetes</taxon>
        <taxon>Debaryomycetaceae</taxon>
        <taxon>Yamadazyma</taxon>
    </lineage>
</organism>
<reference evidence="2 3" key="1">
    <citation type="journal article" date="2011" name="Proc. Natl. Acad. Sci. U.S.A.">
        <title>Comparative genomics of xylose-fermenting fungi for enhanced biofuel production.</title>
        <authorList>
            <person name="Wohlbach D.J."/>
            <person name="Kuo A."/>
            <person name="Sato T.K."/>
            <person name="Potts K.M."/>
            <person name="Salamov A.A."/>
            <person name="LaButti K.M."/>
            <person name="Sun H."/>
            <person name="Clum A."/>
            <person name="Pangilinan J.L."/>
            <person name="Lindquist E.A."/>
            <person name="Lucas S."/>
            <person name="Lapidus A."/>
            <person name="Jin M."/>
            <person name="Gunawan C."/>
            <person name="Balan V."/>
            <person name="Dale B.E."/>
            <person name="Jeffries T.W."/>
            <person name="Zinkel R."/>
            <person name="Barry K.W."/>
            <person name="Grigoriev I.V."/>
            <person name="Gasch A.P."/>
        </authorList>
    </citation>
    <scope>NUCLEOTIDE SEQUENCE [LARGE SCALE GENOMIC DNA]</scope>
    <source>
        <strain evidence="3">ATCC 10573 / BCRC 21748 / CBS 615 / JCM 9827 / NBRC 10315 / NRRL Y-1498 / VKM Y-70</strain>
    </source>
</reference>
<accession>G3B4Z2</accession>
<keyword evidence="3" id="KW-1185">Reference proteome</keyword>
<gene>
    <name evidence="2" type="ORF">CANTEDRAFT_114058</name>
</gene>
<protein>
    <submittedName>
        <fullName evidence="2">Uncharacterized protein</fullName>
    </submittedName>
</protein>
<proteinExistence type="predicted"/>
<dbReference type="HOGENOM" id="CLU_2757550_0_0_1"/>
<feature type="compositionally biased region" description="Basic and acidic residues" evidence="1">
    <location>
        <begin position="42"/>
        <end position="51"/>
    </location>
</feature>
<feature type="region of interest" description="Disordered" evidence="1">
    <location>
        <begin position="1"/>
        <end position="57"/>
    </location>
</feature>
<dbReference type="Proteomes" id="UP000000707">
    <property type="component" value="Unassembled WGS sequence"/>
</dbReference>
<evidence type="ECO:0000313" key="3">
    <source>
        <dbReference type="Proteomes" id="UP000000707"/>
    </source>
</evidence>
<evidence type="ECO:0000256" key="1">
    <source>
        <dbReference type="SAM" id="MobiDB-lite"/>
    </source>
</evidence>
<sequence>MISTHDAKFTSPRELPSSGQNPISNTNSILYRVAPFTSSPLPHHEPPHSDCKSSYSDYSNLKATKHLNGN</sequence>
<dbReference type="EMBL" id="GL996521">
    <property type="protein sequence ID" value="EGV64023.1"/>
    <property type="molecule type" value="Genomic_DNA"/>
</dbReference>
<feature type="compositionally biased region" description="Polar residues" evidence="1">
    <location>
        <begin position="17"/>
        <end position="29"/>
    </location>
</feature>
<dbReference type="AlphaFoldDB" id="G3B4Z2"/>
<evidence type="ECO:0000313" key="2">
    <source>
        <dbReference type="EMBL" id="EGV64023.1"/>
    </source>
</evidence>
<name>G3B4Z2_CANTC</name>